<evidence type="ECO:0000256" key="8">
    <source>
        <dbReference type="ARBA" id="ARBA00022989"/>
    </source>
</evidence>
<dbReference type="InterPro" id="IPR008271">
    <property type="entry name" value="Ser/Thr_kinase_AS"/>
</dbReference>
<dbReference type="PROSITE" id="PS00108">
    <property type="entry name" value="PROTEIN_KINASE_ST"/>
    <property type="match status" value="1"/>
</dbReference>
<name>A0AA38WY11_9EURO</name>
<dbReference type="InterPro" id="IPR011009">
    <property type="entry name" value="Kinase-like_dom_sf"/>
</dbReference>
<evidence type="ECO:0000256" key="6">
    <source>
        <dbReference type="ARBA" id="ARBA00022475"/>
    </source>
</evidence>
<gene>
    <name evidence="12" type="ORF">H2200_012017</name>
</gene>
<evidence type="ECO:0000256" key="9">
    <source>
        <dbReference type="ARBA" id="ARBA00023006"/>
    </source>
</evidence>
<dbReference type="PANTHER" id="PTHR24348">
    <property type="entry name" value="SERINE/THREONINE-PROTEIN KINASE UNC-51-RELATED"/>
    <property type="match status" value="1"/>
</dbReference>
<dbReference type="InterPro" id="IPR022124">
    <property type="entry name" value="DUF3659"/>
</dbReference>
<dbReference type="PROSITE" id="PS50011">
    <property type="entry name" value="PROTEIN_KINASE_DOM"/>
    <property type="match status" value="1"/>
</dbReference>
<evidence type="ECO:0000259" key="11">
    <source>
        <dbReference type="PROSITE" id="PS50011"/>
    </source>
</evidence>
<dbReference type="SUPFAM" id="SSF56112">
    <property type="entry name" value="Protein kinase-like (PK-like)"/>
    <property type="match status" value="1"/>
</dbReference>
<dbReference type="CDD" id="cd00180">
    <property type="entry name" value="PKc"/>
    <property type="match status" value="1"/>
</dbReference>
<evidence type="ECO:0000256" key="3">
    <source>
        <dbReference type="ARBA" id="ARBA00012543"/>
    </source>
</evidence>
<dbReference type="InterPro" id="IPR045269">
    <property type="entry name" value="Atg1-like"/>
</dbReference>
<keyword evidence="8" id="KW-0812">Transmembrane</keyword>
<dbReference type="GO" id="GO:0004100">
    <property type="term" value="F:chitin synthase activity"/>
    <property type="evidence" value="ECO:0007669"/>
    <property type="project" value="UniProtKB-EC"/>
</dbReference>
<evidence type="ECO:0000256" key="2">
    <source>
        <dbReference type="ARBA" id="ARBA00004651"/>
    </source>
</evidence>
<dbReference type="Proteomes" id="UP001172673">
    <property type="component" value="Unassembled WGS sequence"/>
</dbReference>
<dbReference type="InterPro" id="IPR000719">
    <property type="entry name" value="Prot_kinase_dom"/>
</dbReference>
<keyword evidence="8" id="KW-0472">Membrane</keyword>
<evidence type="ECO:0000256" key="5">
    <source>
        <dbReference type="ARBA" id="ARBA00019599"/>
    </source>
</evidence>
<evidence type="ECO:0000256" key="7">
    <source>
        <dbReference type="ARBA" id="ARBA00022676"/>
    </source>
</evidence>
<keyword evidence="8" id="KW-1133">Transmembrane helix</keyword>
<dbReference type="SMART" id="SM00220">
    <property type="entry name" value="S_TKc"/>
    <property type="match status" value="1"/>
</dbReference>
<evidence type="ECO:0000313" key="13">
    <source>
        <dbReference type="Proteomes" id="UP001172673"/>
    </source>
</evidence>
<dbReference type="Gene3D" id="1.10.510.10">
    <property type="entry name" value="Transferase(Phosphotransferase) domain 1"/>
    <property type="match status" value="1"/>
</dbReference>
<evidence type="ECO:0000256" key="4">
    <source>
        <dbReference type="ARBA" id="ARBA00018572"/>
    </source>
</evidence>
<dbReference type="GO" id="GO:0005524">
    <property type="term" value="F:ATP binding"/>
    <property type="evidence" value="ECO:0007669"/>
    <property type="project" value="InterPro"/>
</dbReference>
<feature type="domain" description="Protein kinase" evidence="11">
    <location>
        <begin position="44"/>
        <end position="304"/>
    </location>
</feature>
<dbReference type="EC" id="2.4.1.16" evidence="3"/>
<dbReference type="GO" id="GO:0010506">
    <property type="term" value="P:regulation of autophagy"/>
    <property type="evidence" value="ECO:0007669"/>
    <property type="project" value="InterPro"/>
</dbReference>
<comment type="subcellular location">
    <subcellularLocation>
        <location evidence="2">Cell membrane</location>
        <topology evidence="2">Multi-pass membrane protein</topology>
    </subcellularLocation>
    <subcellularLocation>
        <location evidence="1">Preautophagosomal structure membrane</location>
        <topology evidence="1">Peripheral membrane protein</topology>
    </subcellularLocation>
</comment>
<keyword evidence="6" id="KW-1003">Cell membrane</keyword>
<dbReference type="Pfam" id="PF08407">
    <property type="entry name" value="Chitin_synth_1N"/>
    <property type="match status" value="1"/>
</dbReference>
<sequence length="1106" mass="123818">MSRTSDLVRDSKLDTRFHTRYISHRYLESGTSPHERAVVREEYWKREKYIGGGSYGSVWLERCIKGEQGSQRHTIRAVKEIPKSQQTQKPINYNRELEAIAKFSHQKYVRCFVQSLGWYEHAEALFIAMEFFPLGDLHEYLLASPPMPESEAQQVVFQLNEGLAFLHENGFAHRDLKPGNILIKSKPPEFWWVKIGDFGISKRAEDGAGLSSTVKGTLAFMPPEVHGFVGTNDCEITFQLQTKEASFRNLGVLFAYVQHHELFPSAALQALNCSQASIDFIRRLMDPAPNKRITAVDALIHVWMEPCRAPSPKPASISTIASSEGENASPLPQSGLYAEPSGRWSTVSLHKQTSEDNAEIRDSDHDLIDFEATPPDLSPAITQERLDVATVRKTDVAASAEHETTVVPALDASAVIANSITFRDAVNQLGKVDHLDPTWRPAAPVPRGIARDAALKINQSWEAPDRGPIFMPEPRPLQHSFSSVDMNSNVTTDQGVAKPFMLHTNFSWEQAAVTTLASNSDMATGYQYEAYIPQHERSSPPFAGMDGLRVSSDSSGRVLDFRGTAVGAVLKGDRTMSAGLQVDVYGQVLDENGQMVTRALRIPQWPSSSTDPSVVTPIYCIQRFNGNFVLDIPLPQPFLLDIPHAPAPERDEFTHMRYTAATCAAHEFFLERYILRQRLFVKPRVTKMVISTVVDVSTRTSLFASFLKSLFESLAHLEGAAPEAKPYSAHFWWKSLVVLVIGRQGMLAEIKDLLAKLGLMQWFEPVEDAHVTVAVQDHNGKTLERYDDGVHYPLRINAKSVTARIYEYTTQKTLFQAAHGGWEVKRGNTPVQLVFCSLSEPDASNAESWAWEITKFLKPKLCITCHPHDGVAPDSIFNIWRKELPNAKVITGTYMRPEDRRVYIDGLMERLTLAFRTRSLAGVFESYWGRCLLWQRAEGTTMLKKIPPGTHTRSTPPSWSWMAVDGPISFFQPRGGTLEWNTHPENKAGVRLPFASRNQSSWLRTSHMGDSNAIHADAFDLVNTEHSTKKDAYLSYDDGKALPITAIKCVVIGTEKGKDQDTRKHYVLLVSRSAKVGGTMLYERIGIGHLLDKFVDFAIPVSIVIE</sequence>
<keyword evidence="9" id="KW-0072">Autophagy</keyword>
<evidence type="ECO:0000256" key="10">
    <source>
        <dbReference type="ARBA" id="ARBA00030237"/>
    </source>
</evidence>
<dbReference type="GO" id="GO:0005886">
    <property type="term" value="C:plasma membrane"/>
    <property type="evidence" value="ECO:0007669"/>
    <property type="project" value="UniProtKB-SubCell"/>
</dbReference>
<evidence type="ECO:0000313" key="12">
    <source>
        <dbReference type="EMBL" id="KAJ9603239.1"/>
    </source>
</evidence>
<dbReference type="PANTHER" id="PTHR24348:SF68">
    <property type="entry name" value="SERINE_THREONINE-PROTEIN KINASE ATG1C"/>
    <property type="match status" value="1"/>
</dbReference>
<dbReference type="InterPro" id="IPR013616">
    <property type="entry name" value="Chitin_synth_N"/>
</dbReference>
<dbReference type="Pfam" id="PF01644">
    <property type="entry name" value="Chitin_synth_1"/>
    <property type="match status" value="1"/>
</dbReference>
<organism evidence="12 13">
    <name type="scientific">Cladophialophora chaetospira</name>
    <dbReference type="NCBI Taxonomy" id="386627"/>
    <lineage>
        <taxon>Eukaryota</taxon>
        <taxon>Fungi</taxon>
        <taxon>Dikarya</taxon>
        <taxon>Ascomycota</taxon>
        <taxon>Pezizomycotina</taxon>
        <taxon>Eurotiomycetes</taxon>
        <taxon>Chaetothyriomycetidae</taxon>
        <taxon>Chaetothyriales</taxon>
        <taxon>Herpotrichiellaceae</taxon>
        <taxon>Cladophialophora</taxon>
    </lineage>
</organism>
<reference evidence="12" key="1">
    <citation type="submission" date="2022-10" db="EMBL/GenBank/DDBJ databases">
        <title>Culturing micro-colonial fungi from biological soil crusts in the Mojave desert and describing Neophaeococcomyces mojavensis, and introducing the new genera and species Taxawa tesnikishii.</title>
        <authorList>
            <person name="Kurbessoian T."/>
            <person name="Stajich J.E."/>
        </authorList>
    </citation>
    <scope>NUCLEOTIDE SEQUENCE</scope>
    <source>
        <strain evidence="12">TK_41</strain>
    </source>
</reference>
<keyword evidence="13" id="KW-1185">Reference proteome</keyword>
<dbReference type="Pfam" id="PF12396">
    <property type="entry name" value="DUF3659"/>
    <property type="match status" value="1"/>
</dbReference>
<evidence type="ECO:0000256" key="1">
    <source>
        <dbReference type="ARBA" id="ARBA00004623"/>
    </source>
</evidence>
<proteinExistence type="predicted"/>
<keyword evidence="7" id="KW-0808">Transferase</keyword>
<dbReference type="GO" id="GO:0006914">
    <property type="term" value="P:autophagy"/>
    <property type="evidence" value="ECO:0007669"/>
    <property type="project" value="UniProtKB-KW"/>
</dbReference>
<keyword evidence="7" id="KW-0328">Glycosyltransferase</keyword>
<dbReference type="GO" id="GO:0004674">
    <property type="term" value="F:protein serine/threonine kinase activity"/>
    <property type="evidence" value="ECO:0007669"/>
    <property type="project" value="InterPro"/>
</dbReference>
<accession>A0AA38WY11</accession>
<comment type="caution">
    <text evidence="12">The sequence shown here is derived from an EMBL/GenBank/DDBJ whole genome shotgun (WGS) entry which is preliminary data.</text>
</comment>
<dbReference type="GO" id="GO:0034045">
    <property type="term" value="C:phagophore assembly site membrane"/>
    <property type="evidence" value="ECO:0007669"/>
    <property type="project" value="UniProtKB-SubCell"/>
</dbReference>
<dbReference type="EMBL" id="JAPDRK010000022">
    <property type="protein sequence ID" value="KAJ9603239.1"/>
    <property type="molecule type" value="Genomic_DNA"/>
</dbReference>
<dbReference type="Pfam" id="PF00069">
    <property type="entry name" value="Pkinase"/>
    <property type="match status" value="1"/>
</dbReference>
<dbReference type="AlphaFoldDB" id="A0AA38WY11"/>
<protein>
    <recommendedName>
        <fullName evidence="4">Serine/threonine-protein kinase ATG1</fullName>
        <ecNumber evidence="3">2.4.1.16</ecNumber>
    </recommendedName>
    <alternativeName>
        <fullName evidence="10">Autophagy-related protein 1</fullName>
    </alternativeName>
    <alternativeName>
        <fullName evidence="5">Serine/threonine-protein kinase atg1</fullName>
    </alternativeName>
</protein>